<protein>
    <submittedName>
        <fullName evidence="1">Uncharacterized protein</fullName>
    </submittedName>
</protein>
<accession>A0A5N6N2I0</accession>
<organism evidence="1 2">
    <name type="scientific">Mikania micrantha</name>
    <name type="common">bitter vine</name>
    <dbReference type="NCBI Taxonomy" id="192012"/>
    <lineage>
        <taxon>Eukaryota</taxon>
        <taxon>Viridiplantae</taxon>
        <taxon>Streptophyta</taxon>
        <taxon>Embryophyta</taxon>
        <taxon>Tracheophyta</taxon>
        <taxon>Spermatophyta</taxon>
        <taxon>Magnoliopsida</taxon>
        <taxon>eudicotyledons</taxon>
        <taxon>Gunneridae</taxon>
        <taxon>Pentapetalae</taxon>
        <taxon>asterids</taxon>
        <taxon>campanulids</taxon>
        <taxon>Asterales</taxon>
        <taxon>Asteraceae</taxon>
        <taxon>Asteroideae</taxon>
        <taxon>Heliantheae alliance</taxon>
        <taxon>Eupatorieae</taxon>
        <taxon>Mikania</taxon>
    </lineage>
</organism>
<dbReference type="EMBL" id="SZYD01000014">
    <property type="protein sequence ID" value="KAD4180546.1"/>
    <property type="molecule type" value="Genomic_DNA"/>
</dbReference>
<evidence type="ECO:0000313" key="1">
    <source>
        <dbReference type="EMBL" id="KAD4180546.1"/>
    </source>
</evidence>
<dbReference type="Proteomes" id="UP000326396">
    <property type="component" value="Linkage Group LG4"/>
</dbReference>
<gene>
    <name evidence="1" type="ORF">E3N88_29137</name>
</gene>
<comment type="caution">
    <text evidence="1">The sequence shown here is derived from an EMBL/GenBank/DDBJ whole genome shotgun (WGS) entry which is preliminary data.</text>
</comment>
<sequence length="147" mass="17289">MLLNHNTQERNKISTVTVAYENYVINDVRNDERGRKPCSKRSPGLPGIEKRRKISKYWNSGLVTVREGWDKDPPRYVMHGKYRRFARKTSRYAKPKWALRRDEASEENSTLSPSHHHFEGLRTQGTHQGSFLQDLIVVLKSEIRQIR</sequence>
<keyword evidence="2" id="KW-1185">Reference proteome</keyword>
<dbReference type="AlphaFoldDB" id="A0A5N6N2I0"/>
<reference evidence="1 2" key="1">
    <citation type="submission" date="2019-05" db="EMBL/GenBank/DDBJ databases">
        <title>Mikania micrantha, genome provides insights into the molecular mechanism of rapid growth.</title>
        <authorList>
            <person name="Liu B."/>
        </authorList>
    </citation>
    <scope>NUCLEOTIDE SEQUENCE [LARGE SCALE GENOMIC DNA]</scope>
    <source>
        <strain evidence="1">NLD-2019</strain>
        <tissue evidence="1">Leaf</tissue>
    </source>
</reference>
<evidence type="ECO:0000313" key="2">
    <source>
        <dbReference type="Proteomes" id="UP000326396"/>
    </source>
</evidence>
<name>A0A5N6N2I0_9ASTR</name>
<proteinExistence type="predicted"/>